<feature type="domain" description="Amidohydrolase-related" evidence="4">
    <location>
        <begin position="54"/>
        <end position="421"/>
    </location>
</feature>
<accession>A0A096B3M1</accession>
<evidence type="ECO:0000313" key="5">
    <source>
        <dbReference type="EMBL" id="KGF53665.1"/>
    </source>
</evidence>
<dbReference type="GO" id="GO:0046872">
    <property type="term" value="F:metal ion binding"/>
    <property type="evidence" value="ECO:0007669"/>
    <property type="project" value="UniProtKB-KW"/>
</dbReference>
<evidence type="ECO:0000259" key="4">
    <source>
        <dbReference type="Pfam" id="PF01979"/>
    </source>
</evidence>
<protein>
    <recommendedName>
        <fullName evidence="4">Amidohydrolase-related domain-containing protein</fullName>
    </recommendedName>
</protein>
<keyword evidence="2" id="KW-0378">Hydrolase</keyword>
<sequence>MSTLLIKNARYIVSCDDTDRLYERSNLFIRDNAIEYIGPELRQADQVIDASRMVVYPGLINTHHHLYQLFSRNLPEVQRMELFPWLVTLYDVWKNLDEEVVATSSLVGMAELLKTGCTTCFDHHYVFPARAGDLIGAQFRAAELVGMRFHASRGSMDLSRKDGGLPPDSVVQTIDQILADSERLVRVWHDPSRFSMRQVALAPCSPFSVSTDLLRESARLARSLEVRLHTHVAETRDEEQYTLERFGLRPLAYLEGLGWTGPDVWYAHGIHFNDDELKALAATGTGVAHCPISNMKLSSGVCRVPEMLRLGVPVGLAVDGAASNDGSNLLEELRVCYLLHRLQSSQSAPTGYDILKLATRGSARLLGRDDIGCLAAGMAADCFLISLDRIELAGAQFDPLSLLGTVGLKGPVDYTIVNGMAVVQNGELVTADEGELAARANAAVCRYLGRC</sequence>
<dbReference type="EMBL" id="ADLO01000105">
    <property type="protein sequence ID" value="KGF53665.1"/>
    <property type="molecule type" value="Genomic_DNA"/>
</dbReference>
<dbReference type="InterPro" id="IPR011059">
    <property type="entry name" value="Metal-dep_hydrolase_composite"/>
</dbReference>
<dbReference type="InterPro" id="IPR050287">
    <property type="entry name" value="MTA/SAH_deaminase"/>
</dbReference>
<dbReference type="InterPro" id="IPR032466">
    <property type="entry name" value="Metal_Hydrolase"/>
</dbReference>
<comment type="caution">
    <text evidence="5">The sequence shown here is derived from an EMBL/GenBank/DDBJ whole genome shotgun (WGS) entry which is preliminary data.</text>
</comment>
<dbReference type="PATRIC" id="fig|742738.3.peg.3588"/>
<dbReference type="AlphaFoldDB" id="A0A096B3M1"/>
<dbReference type="Gene3D" id="3.20.20.140">
    <property type="entry name" value="Metal-dependent hydrolases"/>
    <property type="match status" value="1"/>
</dbReference>
<dbReference type="RefSeq" id="WP_044942872.1">
    <property type="nucleotide sequence ID" value="NZ_KN174166.1"/>
</dbReference>
<dbReference type="PANTHER" id="PTHR43794:SF11">
    <property type="entry name" value="AMIDOHYDROLASE-RELATED DOMAIN-CONTAINING PROTEIN"/>
    <property type="match status" value="1"/>
</dbReference>
<name>A0A096B3M1_FLAPL</name>
<gene>
    <name evidence="5" type="ORF">HMPREF9460_03485</name>
</gene>
<dbReference type="CDD" id="cd01298">
    <property type="entry name" value="ATZ_TRZ_like"/>
    <property type="match status" value="1"/>
</dbReference>
<dbReference type="GO" id="GO:0016814">
    <property type="term" value="F:hydrolase activity, acting on carbon-nitrogen (but not peptide) bonds, in cyclic amidines"/>
    <property type="evidence" value="ECO:0007669"/>
    <property type="project" value="UniProtKB-ARBA"/>
</dbReference>
<proteinExistence type="predicted"/>
<dbReference type="SUPFAM" id="SSF51556">
    <property type="entry name" value="Metallo-dependent hydrolases"/>
    <property type="match status" value="1"/>
</dbReference>
<dbReference type="Pfam" id="PF01979">
    <property type="entry name" value="Amidohydro_1"/>
    <property type="match status" value="1"/>
</dbReference>
<evidence type="ECO:0000256" key="1">
    <source>
        <dbReference type="ARBA" id="ARBA00022723"/>
    </source>
</evidence>
<dbReference type="HOGENOM" id="CLU_012358_2_3_9"/>
<dbReference type="InterPro" id="IPR006680">
    <property type="entry name" value="Amidohydro-rel"/>
</dbReference>
<keyword evidence="3" id="KW-0862">Zinc</keyword>
<dbReference type="GO" id="GO:0019239">
    <property type="term" value="F:deaminase activity"/>
    <property type="evidence" value="ECO:0007669"/>
    <property type="project" value="UniProtKB-ARBA"/>
</dbReference>
<keyword evidence="1" id="KW-0479">Metal-binding</keyword>
<dbReference type="NCBIfam" id="NF006055">
    <property type="entry name" value="PRK08203.1"/>
    <property type="match status" value="1"/>
</dbReference>
<dbReference type="Gene3D" id="2.30.40.10">
    <property type="entry name" value="Urease, subunit C, domain 1"/>
    <property type="match status" value="1"/>
</dbReference>
<reference evidence="5 6" key="1">
    <citation type="submission" date="2011-08" db="EMBL/GenBank/DDBJ databases">
        <title>The Genome Sequence of Clostridium orbiscindens 1_3_50AFAA.</title>
        <authorList>
            <consortium name="The Broad Institute Genome Sequencing Platform"/>
            <person name="Earl A."/>
            <person name="Ward D."/>
            <person name="Feldgarden M."/>
            <person name="Gevers D."/>
            <person name="Daigneault M."/>
            <person name="Strauss J."/>
            <person name="Allen-Vercoe E."/>
            <person name="Young S.K."/>
            <person name="Zeng Q."/>
            <person name="Gargeya S."/>
            <person name="Fitzgerald M."/>
            <person name="Haas B."/>
            <person name="Abouelleil A."/>
            <person name="Alvarado L."/>
            <person name="Arachchi H.M."/>
            <person name="Berlin A."/>
            <person name="Brown A."/>
            <person name="Chapman S.B."/>
            <person name="Chen Z."/>
            <person name="Dunbar C."/>
            <person name="Freedman E."/>
            <person name="Gearin G."/>
            <person name="Gellesch M."/>
            <person name="Goldberg J."/>
            <person name="Griggs A."/>
            <person name="Gujja S."/>
            <person name="Heiman D."/>
            <person name="Howarth C."/>
            <person name="Larson L."/>
            <person name="Lui A."/>
            <person name="MacDonald P.J.P."/>
            <person name="Montmayeur A."/>
            <person name="Murphy C."/>
            <person name="Neiman D."/>
            <person name="Pearson M."/>
            <person name="Priest M."/>
            <person name="Roberts A."/>
            <person name="Saif S."/>
            <person name="Shea T."/>
            <person name="Shenoy N."/>
            <person name="Sisk P."/>
            <person name="Stolte C."/>
            <person name="Sykes S."/>
            <person name="Wortman J."/>
            <person name="Nusbaum C."/>
            <person name="Birren B."/>
        </authorList>
    </citation>
    <scope>NUCLEOTIDE SEQUENCE [LARGE SCALE GENOMIC DNA]</scope>
    <source>
        <strain evidence="5 6">1_3_50AFAA</strain>
    </source>
</reference>
<keyword evidence="6" id="KW-1185">Reference proteome</keyword>
<evidence type="ECO:0000313" key="6">
    <source>
        <dbReference type="Proteomes" id="UP000029585"/>
    </source>
</evidence>
<evidence type="ECO:0000256" key="3">
    <source>
        <dbReference type="ARBA" id="ARBA00022833"/>
    </source>
</evidence>
<organism evidence="5 6">
    <name type="scientific">Flavonifractor plautii 1_3_50AFAA</name>
    <dbReference type="NCBI Taxonomy" id="742738"/>
    <lineage>
        <taxon>Bacteria</taxon>
        <taxon>Bacillati</taxon>
        <taxon>Bacillota</taxon>
        <taxon>Clostridia</taxon>
        <taxon>Eubacteriales</taxon>
        <taxon>Oscillospiraceae</taxon>
        <taxon>Flavonifractor</taxon>
    </lineage>
</organism>
<dbReference type="PANTHER" id="PTHR43794">
    <property type="entry name" value="AMINOHYDROLASE SSNA-RELATED"/>
    <property type="match status" value="1"/>
</dbReference>
<evidence type="ECO:0000256" key="2">
    <source>
        <dbReference type="ARBA" id="ARBA00022801"/>
    </source>
</evidence>
<dbReference type="eggNOG" id="COG0402">
    <property type="taxonomic scope" value="Bacteria"/>
</dbReference>
<dbReference type="FunFam" id="3.20.20.140:FF:000014">
    <property type="entry name" value="5-methylthioadenosine/S-adenosylhomocysteine deaminase"/>
    <property type="match status" value="1"/>
</dbReference>
<dbReference type="SUPFAM" id="SSF51338">
    <property type="entry name" value="Composite domain of metallo-dependent hydrolases"/>
    <property type="match status" value="2"/>
</dbReference>
<dbReference type="Proteomes" id="UP000029585">
    <property type="component" value="Unassembled WGS sequence"/>
</dbReference>